<comment type="caution">
    <text evidence="2">The sequence shown here is derived from an EMBL/GenBank/DDBJ whole genome shotgun (WGS) entry which is preliminary data.</text>
</comment>
<dbReference type="Gene3D" id="3.30.450.40">
    <property type="match status" value="1"/>
</dbReference>
<dbReference type="InterPro" id="IPR042070">
    <property type="entry name" value="PucR_C-HTH_sf"/>
</dbReference>
<evidence type="ECO:0000313" key="3">
    <source>
        <dbReference type="Proteomes" id="UP001371224"/>
    </source>
</evidence>
<gene>
    <name evidence="2" type="ORF">WDU99_15825</name>
</gene>
<dbReference type="RefSeq" id="WP_337333429.1">
    <property type="nucleotide sequence ID" value="NZ_JBBDGM010000018.1"/>
</dbReference>
<sequence length="611" mass="65333">MSSDLVAALRAIGEGAGPDPERLRSALPNDPAAADALVELAHRVEGLRQRGAELRAVMSSAKDLLSISDVELLLQRIVDRAHELVGVDIAYLSVYDGAKDELYVRATSGTVSPRFPQMVVPAGVGLASLAVRTRHPQWVEDYALLTSVPHDPTIDAIVGEEQLRSLLGAPLVVGDGVLGVLFAASREPHTFRPEEVSLLTTFAGHAALVLHQAQLLREATDATAESAAHQQRLEWAAALHGELTRLVLEGRGADAVAGVLADALGREVMFVDAEGRSVAHTGPARQLPGSQIRAAISKVDDSGASVMLGSGPVEFVAPVAGSTGRHGALLIARGREPLSDVQRRTIERSAITAALLVVRRDALDDAEERVRGEIADELFVGGALGASALRRARTRGYPVDQAWELVVIVCGAEDRRRLRSALRVRRDWLVALGADGVAVLAPGVDAARHVVDELGEATSAVFSRGATLVDALAAASATWRSARLARGLELPPGIVDAVTLAPYDLLFGDDGQRLSEFVDAELRPLRDWEQTRGTPLVATLAALFDHQWSLVAAARALHVHLNTLKQRVRRLESLLGDDLQRPEARFRLELAVRIEIARGLGGISPMRIVDQ</sequence>
<dbReference type="PANTHER" id="PTHR33744:SF1">
    <property type="entry name" value="DNA-BINDING TRANSCRIPTIONAL ACTIVATOR ADER"/>
    <property type="match status" value="1"/>
</dbReference>
<dbReference type="InterPro" id="IPR051448">
    <property type="entry name" value="CdaR-like_regulators"/>
</dbReference>
<feature type="domain" description="GAF" evidence="1">
    <location>
        <begin position="69"/>
        <end position="220"/>
    </location>
</feature>
<protein>
    <submittedName>
        <fullName evidence="2">GAF domain-containing protein</fullName>
    </submittedName>
</protein>
<reference evidence="2 3" key="1">
    <citation type="submission" date="2024-02" db="EMBL/GenBank/DDBJ databases">
        <authorList>
            <person name="Saticioglu I.B."/>
        </authorList>
    </citation>
    <scope>NUCLEOTIDE SEQUENCE [LARGE SCALE GENOMIC DNA]</scope>
    <source>
        <strain evidence="2 3">Mu-80</strain>
    </source>
</reference>
<dbReference type="SMART" id="SM00065">
    <property type="entry name" value="GAF"/>
    <property type="match status" value="1"/>
</dbReference>
<keyword evidence="3" id="KW-1185">Reference proteome</keyword>
<organism evidence="2 3">
    <name type="scientific">Microbacterium bandirmense</name>
    <dbReference type="NCBI Taxonomy" id="3122050"/>
    <lineage>
        <taxon>Bacteria</taxon>
        <taxon>Bacillati</taxon>
        <taxon>Actinomycetota</taxon>
        <taxon>Actinomycetes</taxon>
        <taxon>Micrococcales</taxon>
        <taxon>Microbacteriaceae</taxon>
        <taxon>Microbacterium</taxon>
    </lineage>
</organism>
<dbReference type="Pfam" id="PF13185">
    <property type="entry name" value="GAF_2"/>
    <property type="match status" value="1"/>
</dbReference>
<dbReference type="Gene3D" id="1.10.10.2840">
    <property type="entry name" value="PucR C-terminal helix-turn-helix domain"/>
    <property type="match status" value="1"/>
</dbReference>
<dbReference type="PANTHER" id="PTHR33744">
    <property type="entry name" value="CARBOHYDRATE DIACID REGULATOR"/>
    <property type="match status" value="1"/>
</dbReference>
<accession>A0ABU8LEP4</accession>
<evidence type="ECO:0000259" key="1">
    <source>
        <dbReference type="SMART" id="SM00065"/>
    </source>
</evidence>
<dbReference type="EMBL" id="JBBDGM010000018">
    <property type="protein sequence ID" value="MEJ1089784.1"/>
    <property type="molecule type" value="Genomic_DNA"/>
</dbReference>
<dbReference type="SUPFAM" id="SSF55781">
    <property type="entry name" value="GAF domain-like"/>
    <property type="match status" value="1"/>
</dbReference>
<dbReference type="InterPro" id="IPR003018">
    <property type="entry name" value="GAF"/>
</dbReference>
<dbReference type="InterPro" id="IPR025736">
    <property type="entry name" value="PucR_C-HTH_dom"/>
</dbReference>
<dbReference type="Pfam" id="PF13556">
    <property type="entry name" value="HTH_30"/>
    <property type="match status" value="1"/>
</dbReference>
<evidence type="ECO:0000313" key="2">
    <source>
        <dbReference type="EMBL" id="MEJ1089784.1"/>
    </source>
</evidence>
<dbReference type="Proteomes" id="UP001371224">
    <property type="component" value="Unassembled WGS sequence"/>
</dbReference>
<name>A0ABU8LEP4_9MICO</name>
<proteinExistence type="predicted"/>
<dbReference type="InterPro" id="IPR029016">
    <property type="entry name" value="GAF-like_dom_sf"/>
</dbReference>